<protein>
    <submittedName>
        <fullName evidence="2">Uncharacterized protein</fullName>
    </submittedName>
</protein>
<name>A0A7S4M5F3_9STRA</name>
<accession>A0A7S4M5F3</accession>
<evidence type="ECO:0000313" key="2">
    <source>
        <dbReference type="EMBL" id="CAE2201343.1"/>
    </source>
</evidence>
<feature type="compositionally biased region" description="Low complexity" evidence="1">
    <location>
        <begin position="109"/>
        <end position="122"/>
    </location>
</feature>
<gene>
    <name evidence="2" type="ORF">OAUR00152_LOCUS850</name>
</gene>
<organism evidence="2">
    <name type="scientific">Odontella aurita</name>
    <dbReference type="NCBI Taxonomy" id="265563"/>
    <lineage>
        <taxon>Eukaryota</taxon>
        <taxon>Sar</taxon>
        <taxon>Stramenopiles</taxon>
        <taxon>Ochrophyta</taxon>
        <taxon>Bacillariophyta</taxon>
        <taxon>Mediophyceae</taxon>
        <taxon>Biddulphiophycidae</taxon>
        <taxon>Eupodiscales</taxon>
        <taxon>Odontellaceae</taxon>
        <taxon>Odontella</taxon>
    </lineage>
</organism>
<proteinExistence type="predicted"/>
<evidence type="ECO:0000256" key="1">
    <source>
        <dbReference type="SAM" id="MobiDB-lite"/>
    </source>
</evidence>
<dbReference type="AlphaFoldDB" id="A0A7S4M5F3"/>
<dbReference type="EMBL" id="HBKQ01001199">
    <property type="protein sequence ID" value="CAE2201343.1"/>
    <property type="molecule type" value="Transcribed_RNA"/>
</dbReference>
<sequence>MTGMQELLDADADLTDLTNQGMVRYFRSVAAAMIISINLFNPSYPEKEAYEDQTYNAGGNFVADEEGILITTTCALASAPPTPGTTVAPMELTSMPTTKSLTPPAEDQPATTAASTPTTTGDDGAKTQPQLSSVSSFGSAALPLSLLAALASGVVGFHLWA</sequence>
<reference evidence="2" key="1">
    <citation type="submission" date="2021-01" db="EMBL/GenBank/DDBJ databases">
        <authorList>
            <person name="Corre E."/>
            <person name="Pelletier E."/>
            <person name="Niang G."/>
            <person name="Scheremetjew M."/>
            <person name="Finn R."/>
            <person name="Kale V."/>
            <person name="Holt S."/>
            <person name="Cochrane G."/>
            <person name="Meng A."/>
            <person name="Brown T."/>
            <person name="Cohen L."/>
        </authorList>
    </citation>
    <scope>NUCLEOTIDE SEQUENCE</scope>
    <source>
        <strain evidence="2">Isolate 1302-5</strain>
    </source>
</reference>
<feature type="region of interest" description="Disordered" evidence="1">
    <location>
        <begin position="95"/>
        <end position="131"/>
    </location>
</feature>